<dbReference type="EnsemblMetazoa" id="G232.2">
    <property type="protein sequence ID" value="G232.2:cds"/>
    <property type="gene ID" value="G232"/>
</dbReference>
<evidence type="ECO:0000259" key="4">
    <source>
        <dbReference type="PROSITE" id="PS50958"/>
    </source>
</evidence>
<dbReference type="InterPro" id="IPR001212">
    <property type="entry name" value="Somatomedin_B_dom"/>
</dbReference>
<protein>
    <recommendedName>
        <fullName evidence="4">SMB domain-containing protein</fullName>
    </recommendedName>
</protein>
<name>A0A8W8KEW7_MAGGI</name>
<dbReference type="PROSITE" id="PS50958">
    <property type="entry name" value="SMB_2"/>
    <property type="match status" value="1"/>
</dbReference>
<dbReference type="AlphaFoldDB" id="A0A8W8KEW7"/>
<dbReference type="OrthoDB" id="3789175at2759"/>
<dbReference type="CDD" id="cd02620">
    <property type="entry name" value="Peptidase_C1A_CathepsinB"/>
    <property type="match status" value="1"/>
</dbReference>
<dbReference type="InterPro" id="IPR038765">
    <property type="entry name" value="Papain-like_cys_pep_sf"/>
</dbReference>
<dbReference type="GO" id="GO:0008234">
    <property type="term" value="F:cysteine-type peptidase activity"/>
    <property type="evidence" value="ECO:0007669"/>
    <property type="project" value="InterPro"/>
</dbReference>
<dbReference type="Proteomes" id="UP000005408">
    <property type="component" value="Unassembled WGS sequence"/>
</dbReference>
<evidence type="ECO:0000256" key="2">
    <source>
        <dbReference type="ARBA" id="ARBA00023157"/>
    </source>
</evidence>
<proteinExistence type="inferred from homology"/>
<evidence type="ECO:0000313" key="5">
    <source>
        <dbReference type="EnsemblMetazoa" id="G232.1:cds"/>
    </source>
</evidence>
<comment type="similarity">
    <text evidence="1">Belongs to the peptidase C1 family.</text>
</comment>
<feature type="chain" id="PRO_5042431280" description="SMB domain-containing protein" evidence="3">
    <location>
        <begin position="20"/>
        <end position="464"/>
    </location>
</feature>
<dbReference type="Pfam" id="PF00112">
    <property type="entry name" value="Peptidase_C1"/>
    <property type="match status" value="1"/>
</dbReference>
<keyword evidence="6" id="KW-1185">Reference proteome</keyword>
<dbReference type="Gene3D" id="3.90.70.10">
    <property type="entry name" value="Cysteine proteinases"/>
    <property type="match status" value="1"/>
</dbReference>
<dbReference type="InterPro" id="IPR013128">
    <property type="entry name" value="Peptidase_C1A"/>
</dbReference>
<sequence length="464" mass="52469">MLALLSSLLLWSVFPFCSGGRYRRSAEWGADLAPGPYCASRGQPQCCTGRDDKCSVEVLGSLCYCDSFCTRTAEDCCPDYDVTCMGIAPVTKAGCRFNDHEYKPGETLRENCNVCTCKLVQPGRYDWMCSKNTCLIDSDRLNQSAEVFGWKTANYTRFWNLTFTQGINEHVGIETESRAKNMSSLHSYSRDQLPIHFDARINWTSWIHPVRDQKNCASSWAFSTVDVAADRLAIESEGLLTNQLSPQHLVSCNTGRGQRGCRGGSTEKAWWFVKRRGIITEECYPYTASDGECLDGETTCPNANSSTAKIVLYVTPPYRVRQDEEDIKAEIYRNGPVQATFRVSSDFFMYRSGVYRHTGADLGESRLSVRIIGWGERTNKKGKKRKYWICLNSWGTKWGEKGAFRIVRGENHLGIEENVLAVHADLIRSLSIHPSDRIRDQGLINIYTNKQIVVIKRPRPTEQP</sequence>
<dbReference type="SUPFAM" id="SSF54001">
    <property type="entry name" value="Cysteine proteinases"/>
    <property type="match status" value="1"/>
</dbReference>
<dbReference type="InterPro" id="IPR000668">
    <property type="entry name" value="Peptidase_C1A_C"/>
</dbReference>
<evidence type="ECO:0000313" key="6">
    <source>
        <dbReference type="Proteomes" id="UP000005408"/>
    </source>
</evidence>
<dbReference type="GO" id="GO:0006508">
    <property type="term" value="P:proteolysis"/>
    <property type="evidence" value="ECO:0007669"/>
    <property type="project" value="InterPro"/>
</dbReference>
<evidence type="ECO:0000256" key="3">
    <source>
        <dbReference type="SAM" id="SignalP"/>
    </source>
</evidence>
<reference evidence="5" key="1">
    <citation type="submission" date="2022-08" db="UniProtKB">
        <authorList>
            <consortium name="EnsemblMetazoa"/>
        </authorList>
    </citation>
    <scope>IDENTIFICATION</scope>
    <source>
        <strain evidence="5">05x7-T-G4-1.051#20</strain>
    </source>
</reference>
<keyword evidence="2" id="KW-1015">Disulfide bond</keyword>
<evidence type="ECO:0000256" key="1">
    <source>
        <dbReference type="ARBA" id="ARBA00008455"/>
    </source>
</evidence>
<dbReference type="PANTHER" id="PTHR12411">
    <property type="entry name" value="CYSTEINE PROTEASE FAMILY C1-RELATED"/>
    <property type="match status" value="1"/>
</dbReference>
<dbReference type="SMART" id="SM00201">
    <property type="entry name" value="SO"/>
    <property type="match status" value="1"/>
</dbReference>
<dbReference type="OMA" id="AEIYHSG"/>
<dbReference type="EnsemblMetazoa" id="G232.1">
    <property type="protein sequence ID" value="G232.1:cds"/>
    <property type="gene ID" value="G232"/>
</dbReference>
<dbReference type="PROSITE" id="PS00524">
    <property type="entry name" value="SMB_1"/>
    <property type="match status" value="1"/>
</dbReference>
<accession>A0A8W8KEW7</accession>
<organism evidence="5 6">
    <name type="scientific">Magallana gigas</name>
    <name type="common">Pacific oyster</name>
    <name type="synonym">Crassostrea gigas</name>
    <dbReference type="NCBI Taxonomy" id="29159"/>
    <lineage>
        <taxon>Eukaryota</taxon>
        <taxon>Metazoa</taxon>
        <taxon>Spiralia</taxon>
        <taxon>Lophotrochozoa</taxon>
        <taxon>Mollusca</taxon>
        <taxon>Bivalvia</taxon>
        <taxon>Autobranchia</taxon>
        <taxon>Pteriomorphia</taxon>
        <taxon>Ostreida</taxon>
        <taxon>Ostreoidea</taxon>
        <taxon>Ostreidae</taxon>
        <taxon>Magallana</taxon>
    </lineage>
</organism>
<keyword evidence="3" id="KW-0732">Signal</keyword>
<dbReference type="SMART" id="SM00645">
    <property type="entry name" value="Pept_C1"/>
    <property type="match status" value="1"/>
</dbReference>
<feature type="signal peptide" evidence="3">
    <location>
        <begin position="1"/>
        <end position="19"/>
    </location>
</feature>
<feature type="domain" description="SMB" evidence="4">
    <location>
        <begin position="43"/>
        <end position="91"/>
    </location>
</feature>